<dbReference type="EMBL" id="HBUF01205469">
    <property type="protein sequence ID" value="CAG6663516.1"/>
    <property type="molecule type" value="Transcribed_RNA"/>
</dbReference>
<evidence type="ECO:0000259" key="1">
    <source>
        <dbReference type="Pfam" id="PF03723"/>
    </source>
</evidence>
<dbReference type="Pfam" id="PF03723">
    <property type="entry name" value="Hemocyanin_C"/>
    <property type="match status" value="1"/>
</dbReference>
<dbReference type="EMBL" id="HBUF01205470">
    <property type="protein sequence ID" value="CAG6663518.1"/>
    <property type="molecule type" value="Transcribed_RNA"/>
</dbReference>
<dbReference type="InterPro" id="IPR037020">
    <property type="entry name" value="Hemocyanin_C_sf"/>
</dbReference>
<accession>A0A8D8S5A3</accession>
<feature type="domain" description="Hemocyanin C-terminal" evidence="1">
    <location>
        <begin position="39"/>
        <end position="114"/>
    </location>
</feature>
<evidence type="ECO:0000313" key="2">
    <source>
        <dbReference type="EMBL" id="CAG6663518.1"/>
    </source>
</evidence>
<dbReference type="InterPro" id="IPR005203">
    <property type="entry name" value="Hemocyanin_C"/>
</dbReference>
<dbReference type="AlphaFoldDB" id="A0A8D8S5A3"/>
<dbReference type="InterPro" id="IPR014756">
    <property type="entry name" value="Ig_E-set"/>
</dbReference>
<reference evidence="2" key="1">
    <citation type="submission" date="2021-05" db="EMBL/GenBank/DDBJ databases">
        <authorList>
            <person name="Alioto T."/>
            <person name="Alioto T."/>
            <person name="Gomez Garrido J."/>
        </authorList>
    </citation>
    <scope>NUCLEOTIDE SEQUENCE</scope>
</reference>
<dbReference type="EMBL" id="HBUF01205468">
    <property type="protein sequence ID" value="CAG6663514.1"/>
    <property type="molecule type" value="Transcribed_RNA"/>
</dbReference>
<name>A0A8D8S5A3_9HEMI</name>
<sequence length="123" mass="14011">MKFNKMKPLDSTGLKNVKKEGVRDRGGWLEFRRVSSDLKYNQNGKPLNAEQQRQNFVLLGKVAVQLQSGQNQIVRNSNQFTETANEAPSANQIYNRVQQVLNGNQPIFYNNQEIGRASCRGRV</sequence>
<organism evidence="2">
    <name type="scientific">Cacopsylla melanoneura</name>
    <dbReference type="NCBI Taxonomy" id="428564"/>
    <lineage>
        <taxon>Eukaryota</taxon>
        <taxon>Metazoa</taxon>
        <taxon>Ecdysozoa</taxon>
        <taxon>Arthropoda</taxon>
        <taxon>Hexapoda</taxon>
        <taxon>Insecta</taxon>
        <taxon>Pterygota</taxon>
        <taxon>Neoptera</taxon>
        <taxon>Paraneoptera</taxon>
        <taxon>Hemiptera</taxon>
        <taxon>Sternorrhyncha</taxon>
        <taxon>Psylloidea</taxon>
        <taxon>Psyllidae</taxon>
        <taxon>Psyllinae</taxon>
        <taxon>Cacopsylla</taxon>
    </lineage>
</organism>
<proteinExistence type="predicted"/>
<dbReference type="SUPFAM" id="SSF81296">
    <property type="entry name" value="E set domains"/>
    <property type="match status" value="1"/>
</dbReference>
<dbReference type="EMBL" id="HBUF01205467">
    <property type="protein sequence ID" value="CAG6663512.1"/>
    <property type="molecule type" value="Transcribed_RNA"/>
</dbReference>
<dbReference type="Gene3D" id="2.60.40.1520">
    <property type="entry name" value="Hemocyanin, C-terminal domain"/>
    <property type="match status" value="1"/>
</dbReference>
<protein>
    <recommendedName>
        <fullName evidence="1">Hemocyanin C-terminal domain-containing protein</fullName>
    </recommendedName>
</protein>